<evidence type="ECO:0000256" key="1">
    <source>
        <dbReference type="SAM" id="MobiDB-lite"/>
    </source>
</evidence>
<sequence length="78" mass="9036">MLQRRFFWPGMGQDLKAWTACVVSKAGPERAELLHDWVQTHQQVLAKAYSQVQTSVTRRQARDQTRYNRRAQAPLLPG</sequence>
<reference evidence="2" key="1">
    <citation type="journal article" date="2023" name="Science">
        <title>Genome structures resolve the early diversification of teleost fishes.</title>
        <authorList>
            <person name="Parey E."/>
            <person name="Louis A."/>
            <person name="Montfort J."/>
            <person name="Bouchez O."/>
            <person name="Roques C."/>
            <person name="Iampietro C."/>
            <person name="Lluch J."/>
            <person name="Castinel A."/>
            <person name="Donnadieu C."/>
            <person name="Desvignes T."/>
            <person name="Floi Bucao C."/>
            <person name="Jouanno E."/>
            <person name="Wen M."/>
            <person name="Mejri S."/>
            <person name="Dirks R."/>
            <person name="Jansen H."/>
            <person name="Henkel C."/>
            <person name="Chen W.J."/>
            <person name="Zahm M."/>
            <person name="Cabau C."/>
            <person name="Klopp C."/>
            <person name="Thompson A.W."/>
            <person name="Robinson-Rechavi M."/>
            <person name="Braasch I."/>
            <person name="Lecointre G."/>
            <person name="Bobe J."/>
            <person name="Postlethwait J.H."/>
            <person name="Berthelot C."/>
            <person name="Roest Crollius H."/>
            <person name="Guiguen Y."/>
        </authorList>
    </citation>
    <scope>NUCLEOTIDE SEQUENCE</scope>
    <source>
        <strain evidence="2">NC1722</strain>
    </source>
</reference>
<organism evidence="2 3">
    <name type="scientific">Aldrovandia affinis</name>
    <dbReference type="NCBI Taxonomy" id="143900"/>
    <lineage>
        <taxon>Eukaryota</taxon>
        <taxon>Metazoa</taxon>
        <taxon>Chordata</taxon>
        <taxon>Craniata</taxon>
        <taxon>Vertebrata</taxon>
        <taxon>Euteleostomi</taxon>
        <taxon>Actinopterygii</taxon>
        <taxon>Neopterygii</taxon>
        <taxon>Teleostei</taxon>
        <taxon>Notacanthiformes</taxon>
        <taxon>Halosauridae</taxon>
        <taxon>Aldrovandia</taxon>
    </lineage>
</organism>
<keyword evidence="3" id="KW-1185">Reference proteome</keyword>
<dbReference type="EMBL" id="JAINUG010000097">
    <property type="protein sequence ID" value="KAJ8397545.1"/>
    <property type="molecule type" value="Genomic_DNA"/>
</dbReference>
<evidence type="ECO:0000313" key="2">
    <source>
        <dbReference type="EMBL" id="KAJ8397545.1"/>
    </source>
</evidence>
<protein>
    <submittedName>
        <fullName evidence="2">Uncharacterized protein</fullName>
    </submittedName>
</protein>
<comment type="caution">
    <text evidence="2">The sequence shown here is derived from an EMBL/GenBank/DDBJ whole genome shotgun (WGS) entry which is preliminary data.</text>
</comment>
<feature type="region of interest" description="Disordered" evidence="1">
    <location>
        <begin position="56"/>
        <end position="78"/>
    </location>
</feature>
<dbReference type="AlphaFoldDB" id="A0AAD7WI62"/>
<gene>
    <name evidence="2" type="ORF">AAFF_G00438210</name>
</gene>
<name>A0AAD7WI62_9TELE</name>
<dbReference type="Proteomes" id="UP001221898">
    <property type="component" value="Unassembled WGS sequence"/>
</dbReference>
<evidence type="ECO:0000313" key="3">
    <source>
        <dbReference type="Proteomes" id="UP001221898"/>
    </source>
</evidence>
<accession>A0AAD7WI62</accession>
<proteinExistence type="predicted"/>